<keyword evidence="2" id="KW-0963">Cytoplasm</keyword>
<keyword evidence="4" id="KW-1185">Reference proteome</keyword>
<dbReference type="InParanoid" id="A0A2K3CV18"/>
<dbReference type="Proteomes" id="UP000006906">
    <property type="component" value="Chromosome 16"/>
</dbReference>
<evidence type="ECO:0000256" key="2">
    <source>
        <dbReference type="ARBA" id="ARBA00022490"/>
    </source>
</evidence>
<name>A0A2K3CV18_CHLRE</name>
<gene>
    <name evidence="3" type="ORF">CHLRE_16g681250v5</name>
</gene>
<dbReference type="PaxDb" id="3055-EDP04545"/>
<dbReference type="PANTHER" id="PTHR12983:SF9">
    <property type="entry name" value="E3 UBIQUITIN-PROTEIN LIGASE RNF10"/>
    <property type="match status" value="1"/>
</dbReference>
<dbReference type="AlphaFoldDB" id="A0A2K3CV18"/>
<evidence type="ECO:0000313" key="4">
    <source>
        <dbReference type="Proteomes" id="UP000006906"/>
    </source>
</evidence>
<reference evidence="3 4" key="1">
    <citation type="journal article" date="2007" name="Science">
        <title>The Chlamydomonas genome reveals the evolution of key animal and plant functions.</title>
        <authorList>
            <person name="Merchant S.S."/>
            <person name="Prochnik S.E."/>
            <person name="Vallon O."/>
            <person name="Harris E.H."/>
            <person name="Karpowicz S.J."/>
            <person name="Witman G.B."/>
            <person name="Terry A."/>
            <person name="Salamov A."/>
            <person name="Fritz-Laylin L.K."/>
            <person name="Marechal-Drouard L."/>
            <person name="Marshall W.F."/>
            <person name="Qu L.H."/>
            <person name="Nelson D.R."/>
            <person name="Sanderfoot A.A."/>
            <person name="Spalding M.H."/>
            <person name="Kapitonov V.V."/>
            <person name="Ren Q."/>
            <person name="Ferris P."/>
            <person name="Lindquist E."/>
            <person name="Shapiro H."/>
            <person name="Lucas S.M."/>
            <person name="Grimwood J."/>
            <person name="Schmutz J."/>
            <person name="Cardol P."/>
            <person name="Cerutti H."/>
            <person name="Chanfreau G."/>
            <person name="Chen C.L."/>
            <person name="Cognat V."/>
            <person name="Croft M.T."/>
            <person name="Dent R."/>
            <person name="Dutcher S."/>
            <person name="Fernandez E."/>
            <person name="Fukuzawa H."/>
            <person name="Gonzalez-Ballester D."/>
            <person name="Gonzalez-Halphen D."/>
            <person name="Hallmann A."/>
            <person name="Hanikenne M."/>
            <person name="Hippler M."/>
            <person name="Inwood W."/>
            <person name="Jabbari K."/>
            <person name="Kalanon M."/>
            <person name="Kuras R."/>
            <person name="Lefebvre P.A."/>
            <person name="Lemaire S.D."/>
            <person name="Lobanov A.V."/>
            <person name="Lohr M."/>
            <person name="Manuell A."/>
            <person name="Meier I."/>
            <person name="Mets L."/>
            <person name="Mittag M."/>
            <person name="Mittelmeier T."/>
            <person name="Moroney J.V."/>
            <person name="Moseley J."/>
            <person name="Napoli C."/>
            <person name="Nedelcu A.M."/>
            <person name="Niyogi K."/>
            <person name="Novoselov S.V."/>
            <person name="Paulsen I.T."/>
            <person name="Pazour G."/>
            <person name="Purton S."/>
            <person name="Ral J.P."/>
            <person name="Riano-Pachon D.M."/>
            <person name="Riekhof W."/>
            <person name="Rymarquis L."/>
            <person name="Schroda M."/>
            <person name="Stern D."/>
            <person name="Umen J."/>
            <person name="Willows R."/>
            <person name="Wilson N."/>
            <person name="Zimmer S.L."/>
            <person name="Allmer J."/>
            <person name="Balk J."/>
            <person name="Bisova K."/>
            <person name="Chen C.J."/>
            <person name="Elias M."/>
            <person name="Gendler K."/>
            <person name="Hauser C."/>
            <person name="Lamb M.R."/>
            <person name="Ledford H."/>
            <person name="Long J.C."/>
            <person name="Minagawa J."/>
            <person name="Page M.D."/>
            <person name="Pan J."/>
            <person name="Pootakham W."/>
            <person name="Roje S."/>
            <person name="Rose A."/>
            <person name="Stahlberg E."/>
            <person name="Terauchi A.M."/>
            <person name="Yang P."/>
            <person name="Ball S."/>
            <person name="Bowler C."/>
            <person name="Dieckmann C.L."/>
            <person name="Gladyshev V.N."/>
            <person name="Green P."/>
            <person name="Jorgensen R."/>
            <person name="Mayfield S."/>
            <person name="Mueller-Roeber B."/>
            <person name="Rajamani S."/>
            <person name="Sayre R.T."/>
            <person name="Brokstein P."/>
            <person name="Dubchak I."/>
            <person name="Goodstein D."/>
            <person name="Hornick L."/>
            <person name="Huang Y.W."/>
            <person name="Jhaveri J."/>
            <person name="Luo Y."/>
            <person name="Martinez D."/>
            <person name="Ngau W.C."/>
            <person name="Otillar B."/>
            <person name="Poliakov A."/>
            <person name="Porter A."/>
            <person name="Szajkowski L."/>
            <person name="Werner G."/>
            <person name="Zhou K."/>
            <person name="Grigoriev I.V."/>
            <person name="Rokhsar D.S."/>
            <person name="Grossman A.R."/>
        </authorList>
    </citation>
    <scope>NUCLEOTIDE SEQUENCE [LARGE SCALE GENOMIC DNA]</scope>
    <source>
        <strain evidence="4">CC-503</strain>
    </source>
</reference>
<dbReference type="KEGG" id="cre:CHLRE_16g681250v5"/>
<evidence type="ECO:0000256" key="1">
    <source>
        <dbReference type="ARBA" id="ARBA00004496"/>
    </source>
</evidence>
<evidence type="ECO:0000313" key="3">
    <source>
        <dbReference type="EMBL" id="PNW72133.1"/>
    </source>
</evidence>
<protein>
    <submittedName>
        <fullName evidence="3">Uncharacterized protein</fullName>
    </submittedName>
</protein>
<dbReference type="ExpressionAtlas" id="A0A2K3CV18">
    <property type="expression patterns" value="baseline and differential"/>
</dbReference>
<proteinExistence type="predicted"/>
<dbReference type="EMBL" id="CM008977">
    <property type="protein sequence ID" value="PNW72133.1"/>
    <property type="molecule type" value="Genomic_DNA"/>
</dbReference>
<dbReference type="PANTHER" id="PTHR12983">
    <property type="entry name" value="RING FINGER 10 FAMILY MEMBER"/>
    <property type="match status" value="1"/>
</dbReference>
<sequence length="73" mass="7928">MSQLNALSTQGDSYTYQAADGQWVFLNRARPHFLSHLPLSGAFCLVELALPPAGLPPEALASFADELAAREKR</sequence>
<dbReference type="Gramene" id="PNW72133">
    <property type="protein sequence ID" value="PNW72133"/>
    <property type="gene ID" value="CHLRE_16g681250v5"/>
</dbReference>
<dbReference type="GO" id="GO:0005737">
    <property type="term" value="C:cytoplasm"/>
    <property type="evidence" value="ECO:0007669"/>
    <property type="project" value="UniProtKB-SubCell"/>
</dbReference>
<dbReference type="GeneID" id="66056712"/>
<dbReference type="InterPro" id="IPR039739">
    <property type="entry name" value="MAG2/RNF10"/>
</dbReference>
<dbReference type="RefSeq" id="XP_042916012.1">
    <property type="nucleotide sequence ID" value="XM_043071426.1"/>
</dbReference>
<organism evidence="3 4">
    <name type="scientific">Chlamydomonas reinhardtii</name>
    <name type="common">Chlamydomonas smithii</name>
    <dbReference type="NCBI Taxonomy" id="3055"/>
    <lineage>
        <taxon>Eukaryota</taxon>
        <taxon>Viridiplantae</taxon>
        <taxon>Chlorophyta</taxon>
        <taxon>core chlorophytes</taxon>
        <taxon>Chlorophyceae</taxon>
        <taxon>CS clade</taxon>
        <taxon>Chlamydomonadales</taxon>
        <taxon>Chlamydomonadaceae</taxon>
        <taxon>Chlamydomonas</taxon>
    </lineage>
</organism>
<comment type="subcellular location">
    <subcellularLocation>
        <location evidence="1">Cytoplasm</location>
    </subcellularLocation>
</comment>
<accession>A0A2K3CV18</accession>